<evidence type="ECO:0000256" key="3">
    <source>
        <dbReference type="ARBA" id="ARBA00023157"/>
    </source>
</evidence>
<organism evidence="7 8">
    <name type="scientific">Paralvinella palmiformis</name>
    <dbReference type="NCBI Taxonomy" id="53620"/>
    <lineage>
        <taxon>Eukaryota</taxon>
        <taxon>Metazoa</taxon>
        <taxon>Spiralia</taxon>
        <taxon>Lophotrochozoa</taxon>
        <taxon>Annelida</taxon>
        <taxon>Polychaeta</taxon>
        <taxon>Sedentaria</taxon>
        <taxon>Canalipalpata</taxon>
        <taxon>Terebellida</taxon>
        <taxon>Terebelliformia</taxon>
        <taxon>Alvinellidae</taxon>
        <taxon>Paralvinella</taxon>
    </lineage>
</organism>
<dbReference type="Pfam" id="PF13927">
    <property type="entry name" value="Ig_3"/>
    <property type="match status" value="1"/>
</dbReference>
<feature type="domain" description="Ig-like" evidence="6">
    <location>
        <begin position="122"/>
        <end position="211"/>
    </location>
</feature>
<dbReference type="InterPro" id="IPR003598">
    <property type="entry name" value="Ig_sub2"/>
</dbReference>
<proteinExistence type="predicted"/>
<gene>
    <name evidence="7" type="ORF">LSH36_2005g00000</name>
</gene>
<comment type="subcellular location">
    <subcellularLocation>
        <location evidence="1">Membrane</location>
        <topology evidence="1">Single-pass type I membrane protein</topology>
    </subcellularLocation>
</comment>
<dbReference type="InterPro" id="IPR003599">
    <property type="entry name" value="Ig_sub"/>
</dbReference>
<dbReference type="GO" id="GO:0050839">
    <property type="term" value="F:cell adhesion molecule binding"/>
    <property type="evidence" value="ECO:0007669"/>
    <property type="project" value="TreeGrafter"/>
</dbReference>
<accession>A0AAD9IQR8</accession>
<dbReference type="InterPro" id="IPR036179">
    <property type="entry name" value="Ig-like_dom_sf"/>
</dbReference>
<keyword evidence="4" id="KW-0325">Glycoprotein</keyword>
<dbReference type="GO" id="GO:0098609">
    <property type="term" value="P:cell-cell adhesion"/>
    <property type="evidence" value="ECO:0007669"/>
    <property type="project" value="TreeGrafter"/>
</dbReference>
<dbReference type="PANTHER" id="PTHR11640">
    <property type="entry name" value="NEPHRIN"/>
    <property type="match status" value="1"/>
</dbReference>
<dbReference type="GO" id="GO:0005911">
    <property type="term" value="C:cell-cell junction"/>
    <property type="evidence" value="ECO:0007669"/>
    <property type="project" value="TreeGrafter"/>
</dbReference>
<evidence type="ECO:0000256" key="4">
    <source>
        <dbReference type="ARBA" id="ARBA00023180"/>
    </source>
</evidence>
<dbReference type="GO" id="GO:0005886">
    <property type="term" value="C:plasma membrane"/>
    <property type="evidence" value="ECO:0007669"/>
    <property type="project" value="TreeGrafter"/>
</dbReference>
<feature type="domain" description="Ig-like" evidence="6">
    <location>
        <begin position="323"/>
        <end position="401"/>
    </location>
</feature>
<dbReference type="Proteomes" id="UP001208570">
    <property type="component" value="Unassembled WGS sequence"/>
</dbReference>
<reference evidence="7" key="1">
    <citation type="journal article" date="2023" name="Mol. Biol. Evol.">
        <title>Third-Generation Sequencing Reveals the Adaptive Role of the Epigenome in Three Deep-Sea Polychaetes.</title>
        <authorList>
            <person name="Perez M."/>
            <person name="Aroh O."/>
            <person name="Sun Y."/>
            <person name="Lan Y."/>
            <person name="Juniper S.K."/>
            <person name="Young C.R."/>
            <person name="Angers B."/>
            <person name="Qian P.Y."/>
        </authorList>
    </citation>
    <scope>NUCLEOTIDE SEQUENCE</scope>
    <source>
        <strain evidence="7">P08H-3</strain>
    </source>
</reference>
<keyword evidence="8" id="KW-1185">Reference proteome</keyword>
<dbReference type="PROSITE" id="PS50835">
    <property type="entry name" value="IG_LIKE"/>
    <property type="match status" value="4"/>
</dbReference>
<dbReference type="InterPro" id="IPR051275">
    <property type="entry name" value="Cell_adhesion_signaling"/>
</dbReference>
<protein>
    <recommendedName>
        <fullName evidence="6">Ig-like domain-containing protein</fullName>
    </recommendedName>
</protein>
<name>A0AAD9IQR8_9ANNE</name>
<comment type="caution">
    <text evidence="7">The sequence shown here is derived from an EMBL/GenBank/DDBJ whole genome shotgun (WGS) entry which is preliminary data.</text>
</comment>
<dbReference type="EMBL" id="JAODUP010001998">
    <property type="protein sequence ID" value="KAK2139139.1"/>
    <property type="molecule type" value="Genomic_DNA"/>
</dbReference>
<evidence type="ECO:0000313" key="8">
    <source>
        <dbReference type="Proteomes" id="UP001208570"/>
    </source>
</evidence>
<evidence type="ECO:0000313" key="7">
    <source>
        <dbReference type="EMBL" id="KAK2139139.1"/>
    </source>
</evidence>
<evidence type="ECO:0000256" key="2">
    <source>
        <dbReference type="ARBA" id="ARBA00023136"/>
    </source>
</evidence>
<evidence type="ECO:0000259" key="6">
    <source>
        <dbReference type="PROSITE" id="PS50835"/>
    </source>
</evidence>
<keyword evidence="5" id="KW-0393">Immunoglobulin domain</keyword>
<dbReference type="AlphaFoldDB" id="A0AAD9IQR8"/>
<feature type="domain" description="Ig-like" evidence="6">
    <location>
        <begin position="17"/>
        <end position="115"/>
    </location>
</feature>
<dbReference type="PANTHER" id="PTHR11640:SF158">
    <property type="entry name" value="V-SET AND IMMUNOGLOBULIN DOMAIN-CONTAINING PROTEIN 10-LIKE 2"/>
    <property type="match status" value="1"/>
</dbReference>
<keyword evidence="2" id="KW-0472">Membrane</keyword>
<dbReference type="SMART" id="SM00409">
    <property type="entry name" value="IG"/>
    <property type="match status" value="4"/>
</dbReference>
<dbReference type="InterPro" id="IPR013783">
    <property type="entry name" value="Ig-like_fold"/>
</dbReference>
<sequence length="419" mass="46890">YLTHHITKQLIFYTGVPTIPVISTSTSIVKENNILKLICSARSTTILSDNLPSDLNPIMEYRWQRDNNSLTNDGRHIMSGNTLTINEIQRQDNKIAYRCIAQESGSKYSNTKAITLNVLYKPGTAAANPIRIGPYFEGHPSEINLICSVTDSGNPKAMFKWSKDGIDKGHTNQGYYNISSGQLSVSGHDGLWQCTPYNDIGNGESDTINVTVYADPVITNILSNQTTTAEIQNDLNVLCNIRGRPAPDVIWQYKGGQLPDVVTVISESDVINNKLITVNRRLIWSTDSKLDQRRTTSGLYTCIGRVADRETKQTVNIDVQYGPYNTNITPSGNVTTVEKEILTLTCAAICNPFCNYTWTKDNKQIIGRDTLELMSIKRQDEGYYKCTASNGISRSQNKTVYIEVYCKFINLLYTPNTYK</sequence>
<dbReference type="InterPro" id="IPR007110">
    <property type="entry name" value="Ig-like_dom"/>
</dbReference>
<dbReference type="SUPFAM" id="SSF48726">
    <property type="entry name" value="Immunoglobulin"/>
    <property type="match status" value="3"/>
</dbReference>
<dbReference type="SMART" id="SM00408">
    <property type="entry name" value="IGc2"/>
    <property type="match status" value="2"/>
</dbReference>
<feature type="domain" description="Ig-like" evidence="6">
    <location>
        <begin position="216"/>
        <end position="316"/>
    </location>
</feature>
<dbReference type="Gene3D" id="2.60.40.10">
    <property type="entry name" value="Immunoglobulins"/>
    <property type="match status" value="4"/>
</dbReference>
<feature type="non-terminal residue" evidence="7">
    <location>
        <position position="1"/>
    </location>
</feature>
<evidence type="ECO:0000256" key="1">
    <source>
        <dbReference type="ARBA" id="ARBA00004479"/>
    </source>
</evidence>
<keyword evidence="3" id="KW-1015">Disulfide bond</keyword>
<evidence type="ECO:0000256" key="5">
    <source>
        <dbReference type="ARBA" id="ARBA00023319"/>
    </source>
</evidence>